<comment type="caution">
    <text evidence="3">The sequence shown here is derived from an EMBL/GenBank/DDBJ whole genome shotgun (WGS) entry which is preliminary data.</text>
</comment>
<feature type="compositionally biased region" description="Polar residues" evidence="2">
    <location>
        <begin position="60"/>
        <end position="70"/>
    </location>
</feature>
<dbReference type="EMBL" id="JXTI01000041">
    <property type="protein sequence ID" value="KWX14192.1"/>
    <property type="molecule type" value="Genomic_DNA"/>
</dbReference>
<dbReference type="AlphaFoldDB" id="A0A132NWV6"/>
<gene>
    <name evidence="3" type="ORF">QR46_1818</name>
</gene>
<feature type="region of interest" description="Disordered" evidence="2">
    <location>
        <begin position="759"/>
        <end position="778"/>
    </location>
</feature>
<feature type="coiled-coil region" evidence="1">
    <location>
        <begin position="346"/>
        <end position="373"/>
    </location>
</feature>
<evidence type="ECO:0000256" key="2">
    <source>
        <dbReference type="SAM" id="MobiDB-lite"/>
    </source>
</evidence>
<dbReference type="Proteomes" id="UP000070089">
    <property type="component" value="Unassembled WGS sequence"/>
</dbReference>
<feature type="region of interest" description="Disordered" evidence="2">
    <location>
        <begin position="679"/>
        <end position="724"/>
    </location>
</feature>
<name>A0A132NWV6_GIAIN</name>
<sequence>MDLQLSTGQKDLVDNQEEIKNLVISDILSAASSGLRSARSERPYSFIRDSLESSQEKNGMDTSAQSIDNTTKAANNVLKREGRLSASGNDQKALVSPEEVAIPNFRGEIYYLPNGEIERKQFLTAVPNPEVVGGNLMSNEQKNPSDIRTKFILSGSDVVNSLLPSDQKLPESTLDVRQVGYLDRSLRIATNLQERLAELQQKYPQAAQLAQEARDSERILEFLTNATTDEPSFMEEFSALQEVRELWRTTRPELYRLVLKYSTVREQVGLLMRADRDKGYQDVLMNDLVDAKKHLTDLRSAHPDIFELINNISLVQSQIASINGAISHKGHLNDKLTCLRAKLHQLQTDNQALFAQQTELQQLEKRLKDLQEFSKDHDKFSSYKSSILSAYRSLQLECPELVASFLELKQLKHELDTIKAVKEGLIDIQGDVHEAQRQLKQLTESNLELASFLREKKSIEEDIAELQNGMQNITQLADIVRSLQAVYEGIKAENPELVELLERRKTLKDRVVQLRSFIANQRYLEEEVTDLQRSFDDLSRKHPDVLLLLDRRKEIQANLESLKLYATNISILERDIDAKTRTYIELCKIFPDIKEKLLKRKCIEEDIALFKRFSKDPARLARDNLALSNAYEQCRAMSPVITSMLNTRTSLADLVSEGAQCNELGIRSLQELHSDELHASISLPPPEPLPPEIGGKHERRCSLSNPTVSQREGTSLGSNQQSRSLEYEQEFTEAVIADRILNVDLPNMMNSFFGISTPQVKGGRQIRSTNSPLRRTMS</sequence>
<organism evidence="3 4">
    <name type="scientific">Giardia duodenalis assemblage B</name>
    <dbReference type="NCBI Taxonomy" id="1394984"/>
    <lineage>
        <taxon>Eukaryota</taxon>
        <taxon>Metamonada</taxon>
        <taxon>Diplomonadida</taxon>
        <taxon>Hexamitidae</taxon>
        <taxon>Giardiinae</taxon>
        <taxon>Giardia</taxon>
    </lineage>
</organism>
<feature type="coiled-coil region" evidence="1">
    <location>
        <begin position="182"/>
        <end position="226"/>
    </location>
</feature>
<evidence type="ECO:0008006" key="5">
    <source>
        <dbReference type="Google" id="ProtNLM"/>
    </source>
</evidence>
<feature type="region of interest" description="Disordered" evidence="2">
    <location>
        <begin position="51"/>
        <end position="70"/>
    </location>
</feature>
<evidence type="ECO:0000313" key="4">
    <source>
        <dbReference type="Proteomes" id="UP000070089"/>
    </source>
</evidence>
<evidence type="ECO:0000256" key="1">
    <source>
        <dbReference type="SAM" id="Coils"/>
    </source>
</evidence>
<accession>A0A132NWV6</accession>
<feature type="compositionally biased region" description="Polar residues" evidence="2">
    <location>
        <begin position="766"/>
        <end position="778"/>
    </location>
</feature>
<evidence type="ECO:0000313" key="3">
    <source>
        <dbReference type="EMBL" id="KWX14192.1"/>
    </source>
</evidence>
<proteinExistence type="predicted"/>
<reference evidence="3 4" key="1">
    <citation type="journal article" date="2015" name="Mol. Biochem. Parasitol.">
        <title>Identification of polymorphic genes for use in assemblage B genotyping assays through comparative genomics of multiple assemblage B Giardia duodenalis isolates.</title>
        <authorList>
            <person name="Wielinga C."/>
            <person name="Thompson R.C."/>
            <person name="Monis P."/>
            <person name="Ryan U."/>
        </authorList>
    </citation>
    <scope>NUCLEOTIDE SEQUENCE [LARGE SCALE GENOMIC DNA]</scope>
    <source>
        <strain evidence="3 4">BAH15c1</strain>
    </source>
</reference>
<feature type="coiled-coil region" evidence="1">
    <location>
        <begin position="425"/>
        <end position="476"/>
    </location>
</feature>
<dbReference type="VEuPathDB" id="GiardiaDB:QR46_1818"/>
<protein>
    <recommendedName>
        <fullName evidence="5">Coiled-coil protein</fullName>
    </recommendedName>
</protein>
<feature type="compositionally biased region" description="Polar residues" evidence="2">
    <location>
        <begin position="702"/>
        <end position="724"/>
    </location>
</feature>
<keyword evidence="1" id="KW-0175">Coiled coil</keyword>